<comment type="subcellular location">
    <subcellularLocation>
        <location evidence="1">Membrane</location>
    </subcellularLocation>
</comment>
<dbReference type="InterPro" id="IPR038379">
    <property type="entry name" value="SecE_sf"/>
</dbReference>
<sequence length="64" mass="7134">MAKTNPAQFIQEVRQEASKVTWPSRKETGVSTAMVFVMVIISAIFFMIVDWFLKIGVKSVLGIG</sequence>
<dbReference type="AlphaFoldDB" id="A0A383F207"/>
<keyword evidence="6 9" id="KW-1133">Transmembrane helix</keyword>
<dbReference type="HAMAP" id="MF_00422">
    <property type="entry name" value="SecE"/>
    <property type="match status" value="1"/>
</dbReference>
<dbReference type="GO" id="GO:0008320">
    <property type="term" value="F:protein transmembrane transporter activity"/>
    <property type="evidence" value="ECO:0007669"/>
    <property type="project" value="InterPro"/>
</dbReference>
<evidence type="ECO:0000256" key="8">
    <source>
        <dbReference type="ARBA" id="ARBA00023136"/>
    </source>
</evidence>
<keyword evidence="8 9" id="KW-0472">Membrane</keyword>
<dbReference type="GO" id="GO:0005886">
    <property type="term" value="C:plasma membrane"/>
    <property type="evidence" value="ECO:0007669"/>
    <property type="project" value="TreeGrafter"/>
</dbReference>
<evidence type="ECO:0000256" key="1">
    <source>
        <dbReference type="ARBA" id="ARBA00004370"/>
    </source>
</evidence>
<keyword evidence="2" id="KW-0813">Transport</keyword>
<dbReference type="PANTHER" id="PTHR33910">
    <property type="entry name" value="PROTEIN TRANSLOCASE SUBUNIT SECE"/>
    <property type="match status" value="1"/>
</dbReference>
<evidence type="ECO:0000256" key="5">
    <source>
        <dbReference type="ARBA" id="ARBA00022927"/>
    </source>
</evidence>
<reference evidence="10" key="1">
    <citation type="submission" date="2018-05" db="EMBL/GenBank/DDBJ databases">
        <authorList>
            <person name="Lanie J.A."/>
            <person name="Ng W.-L."/>
            <person name="Kazmierczak K.M."/>
            <person name="Andrzejewski T.M."/>
            <person name="Davidsen T.M."/>
            <person name="Wayne K.J."/>
            <person name="Tettelin H."/>
            <person name="Glass J.I."/>
            <person name="Rusch D."/>
            <person name="Podicherti R."/>
            <person name="Tsui H.-C.T."/>
            <person name="Winkler M.E."/>
        </authorList>
    </citation>
    <scope>NUCLEOTIDE SEQUENCE</scope>
</reference>
<proteinExistence type="inferred from homology"/>
<keyword evidence="5" id="KW-0653">Protein transport</keyword>
<feature type="non-terminal residue" evidence="10">
    <location>
        <position position="64"/>
    </location>
</feature>
<evidence type="ECO:0000256" key="7">
    <source>
        <dbReference type="ARBA" id="ARBA00023010"/>
    </source>
</evidence>
<accession>A0A383F207</accession>
<organism evidence="10">
    <name type="scientific">marine metagenome</name>
    <dbReference type="NCBI Taxonomy" id="408172"/>
    <lineage>
        <taxon>unclassified sequences</taxon>
        <taxon>metagenomes</taxon>
        <taxon>ecological metagenomes</taxon>
    </lineage>
</organism>
<dbReference type="Gene3D" id="1.20.5.1030">
    <property type="entry name" value="Preprotein translocase secy subunit"/>
    <property type="match status" value="1"/>
</dbReference>
<dbReference type="GO" id="GO:0006605">
    <property type="term" value="P:protein targeting"/>
    <property type="evidence" value="ECO:0007669"/>
    <property type="project" value="InterPro"/>
</dbReference>
<evidence type="ECO:0000256" key="9">
    <source>
        <dbReference type="SAM" id="Phobius"/>
    </source>
</evidence>
<keyword evidence="7" id="KW-0811">Translocation</keyword>
<dbReference type="InterPro" id="IPR001901">
    <property type="entry name" value="Translocase_SecE/Sec61-g"/>
</dbReference>
<gene>
    <name evidence="10" type="ORF">METZ01_LOCUS516041</name>
</gene>
<name>A0A383F207_9ZZZZ</name>
<dbReference type="Pfam" id="PF00584">
    <property type="entry name" value="SecE"/>
    <property type="match status" value="1"/>
</dbReference>
<dbReference type="EMBL" id="UINC01230881">
    <property type="protein sequence ID" value="SVE63187.1"/>
    <property type="molecule type" value="Genomic_DNA"/>
</dbReference>
<evidence type="ECO:0000256" key="4">
    <source>
        <dbReference type="ARBA" id="ARBA00022692"/>
    </source>
</evidence>
<protein>
    <recommendedName>
        <fullName evidence="11">Protein translocase subunit SecE</fullName>
    </recommendedName>
</protein>
<keyword evidence="4 9" id="KW-0812">Transmembrane</keyword>
<dbReference type="PANTHER" id="PTHR33910:SF1">
    <property type="entry name" value="PROTEIN TRANSLOCASE SUBUNIT SECE"/>
    <property type="match status" value="1"/>
</dbReference>
<dbReference type="GO" id="GO:0006886">
    <property type="term" value="P:intracellular protein transport"/>
    <property type="evidence" value="ECO:0007669"/>
    <property type="project" value="InterPro"/>
</dbReference>
<evidence type="ECO:0000256" key="6">
    <source>
        <dbReference type="ARBA" id="ARBA00022989"/>
    </source>
</evidence>
<keyword evidence="3" id="KW-1003">Cell membrane</keyword>
<evidence type="ECO:0000256" key="2">
    <source>
        <dbReference type="ARBA" id="ARBA00022448"/>
    </source>
</evidence>
<evidence type="ECO:0008006" key="11">
    <source>
        <dbReference type="Google" id="ProtNLM"/>
    </source>
</evidence>
<evidence type="ECO:0000313" key="10">
    <source>
        <dbReference type="EMBL" id="SVE63187.1"/>
    </source>
</evidence>
<dbReference type="NCBIfam" id="TIGR00964">
    <property type="entry name" value="secE_bact"/>
    <property type="match status" value="1"/>
</dbReference>
<dbReference type="InterPro" id="IPR005807">
    <property type="entry name" value="SecE_bac"/>
</dbReference>
<evidence type="ECO:0000256" key="3">
    <source>
        <dbReference type="ARBA" id="ARBA00022475"/>
    </source>
</evidence>
<feature type="transmembrane region" description="Helical" evidence="9">
    <location>
        <begin position="33"/>
        <end position="53"/>
    </location>
</feature>
<dbReference type="GO" id="GO:0009306">
    <property type="term" value="P:protein secretion"/>
    <property type="evidence" value="ECO:0007669"/>
    <property type="project" value="InterPro"/>
</dbReference>
<dbReference type="GO" id="GO:0043952">
    <property type="term" value="P:protein transport by the Sec complex"/>
    <property type="evidence" value="ECO:0007669"/>
    <property type="project" value="TreeGrafter"/>
</dbReference>